<gene>
    <name evidence="1" type="ORF">G8E00_02920</name>
</gene>
<proteinExistence type="predicted"/>
<evidence type="ECO:0000313" key="1">
    <source>
        <dbReference type="EMBL" id="QIO07407.1"/>
    </source>
</evidence>
<evidence type="ECO:0008006" key="3">
    <source>
        <dbReference type="Google" id="ProtNLM"/>
    </source>
</evidence>
<dbReference type="KEGG" id="asha:G8E00_02920"/>
<organism evidence="1 2">
    <name type="scientific">Acinetobacter shaoyimingii</name>
    <dbReference type="NCBI Taxonomy" id="2715164"/>
    <lineage>
        <taxon>Bacteria</taxon>
        <taxon>Pseudomonadati</taxon>
        <taxon>Pseudomonadota</taxon>
        <taxon>Gammaproteobacteria</taxon>
        <taxon>Moraxellales</taxon>
        <taxon>Moraxellaceae</taxon>
        <taxon>Acinetobacter</taxon>
    </lineage>
</organism>
<keyword evidence="2" id="KW-1185">Reference proteome</keyword>
<sequence length="277" mass="32482">MRTLQQHKMKVIAFAITILSFCGVSLLTYCSLHENDTDQNSAHPTESADILPYLDIKEIKPNYALPFCEKKNCIEIDIQSLNTQEGWVNQWIADSQSRVIQDQIGLKQVMTLQQAIDAYVRKSDLWQEKLTQYLPYELHMQTRIAAQRNQYVLLQIIVNSKQEEVIVKDRGYFFVADRKTQKKVSILDVINPKQQNEMNRIVQEHYSQWLSQQSAEVKKKAPKKLYWGQNDWFFDNEGLGIHYRASEITEKGTQLDIYLTKAQTQKILKPEVYQKMF</sequence>
<dbReference type="InterPro" id="IPR037126">
    <property type="entry name" value="PdaC/RsiV-like_sf"/>
</dbReference>
<accession>A0A6G8RZT1</accession>
<dbReference type="EMBL" id="CP049801">
    <property type="protein sequence ID" value="QIO07407.1"/>
    <property type="molecule type" value="Genomic_DNA"/>
</dbReference>
<evidence type="ECO:0000313" key="2">
    <source>
        <dbReference type="Proteomes" id="UP000502297"/>
    </source>
</evidence>
<dbReference type="Gene3D" id="3.90.640.20">
    <property type="entry name" value="Heat-shock cognate protein, ATPase"/>
    <property type="match status" value="1"/>
</dbReference>
<dbReference type="Proteomes" id="UP000502297">
    <property type="component" value="Chromosome"/>
</dbReference>
<dbReference type="AlphaFoldDB" id="A0A6G8RZT1"/>
<dbReference type="Gene3D" id="3.30.565.40">
    <property type="entry name" value="Fervidobacterium nodosum Rt17-B1 like"/>
    <property type="match status" value="1"/>
</dbReference>
<name>A0A6G8RZT1_9GAMM</name>
<protein>
    <recommendedName>
        <fullName evidence="3">DUF3298 domain-containing protein</fullName>
    </recommendedName>
</protein>
<reference evidence="1 2" key="1">
    <citation type="submission" date="2020-03" db="EMBL/GenBank/DDBJ databases">
        <authorList>
            <person name="Zhu W."/>
        </authorList>
    </citation>
    <scope>NUCLEOTIDE SEQUENCE [LARGE SCALE GENOMIC DNA]</scope>
    <source>
        <strain evidence="1 2">323-1</strain>
    </source>
</reference>